<evidence type="ECO:0000256" key="4">
    <source>
        <dbReference type="SAM" id="MobiDB-lite"/>
    </source>
</evidence>
<dbReference type="PANTHER" id="PTHR10742:SF342">
    <property type="entry name" value="AMINE OXIDASE"/>
    <property type="match status" value="1"/>
</dbReference>
<comment type="cofactor">
    <cofactor evidence="1">
        <name>FAD</name>
        <dbReference type="ChEBI" id="CHEBI:57692"/>
    </cofactor>
</comment>
<evidence type="ECO:0000256" key="1">
    <source>
        <dbReference type="ARBA" id="ARBA00001974"/>
    </source>
</evidence>
<dbReference type="EMBL" id="SRLO01009435">
    <property type="protein sequence ID" value="TNN26814.1"/>
    <property type="molecule type" value="Genomic_DNA"/>
</dbReference>
<gene>
    <name evidence="6" type="primary">OXLA_0</name>
    <name evidence="6" type="ORF">EYF80_063048</name>
</gene>
<feature type="compositionally biased region" description="Pro residues" evidence="4">
    <location>
        <begin position="26"/>
        <end position="38"/>
    </location>
</feature>
<feature type="region of interest" description="Disordered" evidence="4">
    <location>
        <begin position="1"/>
        <end position="73"/>
    </location>
</feature>
<evidence type="ECO:0000313" key="6">
    <source>
        <dbReference type="EMBL" id="TNN26814.1"/>
    </source>
</evidence>
<dbReference type="SUPFAM" id="SSF51905">
    <property type="entry name" value="FAD/NAD(P)-binding domain"/>
    <property type="match status" value="1"/>
</dbReference>
<protein>
    <submittedName>
        <fullName evidence="6">L-amino-acid oxidase</fullName>
    </submittedName>
</protein>
<accession>A0A4Z2EE91</accession>
<proteinExistence type="predicted"/>
<reference evidence="6 7" key="1">
    <citation type="submission" date="2019-03" db="EMBL/GenBank/DDBJ databases">
        <title>First draft genome of Liparis tanakae, snailfish: a comprehensive survey of snailfish specific genes.</title>
        <authorList>
            <person name="Kim W."/>
            <person name="Song I."/>
            <person name="Jeong J.-H."/>
            <person name="Kim D."/>
            <person name="Kim S."/>
            <person name="Ryu S."/>
            <person name="Song J.Y."/>
            <person name="Lee S.K."/>
        </authorList>
    </citation>
    <scope>NUCLEOTIDE SEQUENCE [LARGE SCALE GENOMIC DNA]</scope>
    <source>
        <tissue evidence="6">Muscle</tissue>
    </source>
</reference>
<dbReference type="GO" id="GO:0009063">
    <property type="term" value="P:amino acid catabolic process"/>
    <property type="evidence" value="ECO:0007669"/>
    <property type="project" value="TreeGrafter"/>
</dbReference>
<evidence type="ECO:0000256" key="2">
    <source>
        <dbReference type="ARBA" id="ARBA00022630"/>
    </source>
</evidence>
<keyword evidence="3" id="KW-0274">FAD</keyword>
<dbReference type="PANTHER" id="PTHR10742">
    <property type="entry name" value="FLAVIN MONOAMINE OXIDASE"/>
    <property type="match status" value="1"/>
</dbReference>
<dbReference type="Proteomes" id="UP000314294">
    <property type="component" value="Unassembled WGS sequence"/>
</dbReference>
<dbReference type="Pfam" id="PF01593">
    <property type="entry name" value="Amino_oxidase"/>
    <property type="match status" value="1"/>
</dbReference>
<dbReference type="AlphaFoldDB" id="A0A4Z2EE91"/>
<evidence type="ECO:0000259" key="5">
    <source>
        <dbReference type="Pfam" id="PF01593"/>
    </source>
</evidence>
<dbReference type="Gene3D" id="3.50.50.60">
    <property type="entry name" value="FAD/NAD(P)-binding domain"/>
    <property type="match status" value="1"/>
</dbReference>
<sequence>MPPWAVGAGGVEVWRTSAEQLHTDPGPSPDPGSSPDPGPLQTRALSRPLSRPGLFSRPGPSPDPSPDRALPPAMRGLRTTYQTLPLTQLNLLRMRLKDSSRNGASDGNTSGPRSAVLKMIARSFALVLVGVVLVSVGGLLGDPLSDCLQDDDYSELLAIAAGGLAASRTPRHVAVIGGGVAGLTAAKVLEDAGHKVTILEASGRIGGRVETARNLAEGWYAEVGAMRIPSFNRWAGGPG</sequence>
<feature type="domain" description="Amine oxidase" evidence="5">
    <location>
        <begin position="180"/>
        <end position="230"/>
    </location>
</feature>
<keyword evidence="2" id="KW-0285">Flavoprotein</keyword>
<keyword evidence="7" id="KW-1185">Reference proteome</keyword>
<organism evidence="6 7">
    <name type="scientific">Liparis tanakae</name>
    <name type="common">Tanaka's snailfish</name>
    <dbReference type="NCBI Taxonomy" id="230148"/>
    <lineage>
        <taxon>Eukaryota</taxon>
        <taxon>Metazoa</taxon>
        <taxon>Chordata</taxon>
        <taxon>Craniata</taxon>
        <taxon>Vertebrata</taxon>
        <taxon>Euteleostomi</taxon>
        <taxon>Actinopterygii</taxon>
        <taxon>Neopterygii</taxon>
        <taxon>Teleostei</taxon>
        <taxon>Neoteleostei</taxon>
        <taxon>Acanthomorphata</taxon>
        <taxon>Eupercaria</taxon>
        <taxon>Perciformes</taxon>
        <taxon>Cottioidei</taxon>
        <taxon>Cottales</taxon>
        <taxon>Liparidae</taxon>
        <taxon>Liparis</taxon>
    </lineage>
</organism>
<dbReference type="InterPro" id="IPR002937">
    <property type="entry name" value="Amino_oxidase"/>
</dbReference>
<name>A0A4Z2EE91_9TELE</name>
<dbReference type="InterPro" id="IPR036188">
    <property type="entry name" value="FAD/NAD-bd_sf"/>
</dbReference>
<evidence type="ECO:0000313" key="7">
    <source>
        <dbReference type="Proteomes" id="UP000314294"/>
    </source>
</evidence>
<evidence type="ECO:0000256" key="3">
    <source>
        <dbReference type="ARBA" id="ARBA00022827"/>
    </source>
</evidence>
<comment type="caution">
    <text evidence="6">The sequence shown here is derived from an EMBL/GenBank/DDBJ whole genome shotgun (WGS) entry which is preliminary data.</text>
</comment>
<dbReference type="OrthoDB" id="5046242at2759"/>
<dbReference type="GO" id="GO:0001716">
    <property type="term" value="F:L-amino-acid oxidase activity"/>
    <property type="evidence" value="ECO:0007669"/>
    <property type="project" value="TreeGrafter"/>
</dbReference>
<dbReference type="FunFam" id="3.50.50.60:FF:000450">
    <property type="entry name" value="Amine oxidase"/>
    <property type="match status" value="1"/>
</dbReference>
<dbReference type="InterPro" id="IPR050281">
    <property type="entry name" value="Flavin_monoamine_oxidase"/>
</dbReference>